<dbReference type="InterPro" id="IPR038566">
    <property type="entry name" value="Mediator_Med6_sf"/>
</dbReference>
<evidence type="ECO:0000256" key="6">
    <source>
        <dbReference type="RuleBase" id="RU364143"/>
    </source>
</evidence>
<dbReference type="EMBL" id="GFXV01003358">
    <property type="protein sequence ID" value="MBW15163.1"/>
    <property type="molecule type" value="Transcribed_RNA"/>
</dbReference>
<proteinExistence type="inferred from homology"/>
<reference evidence="8" key="1">
    <citation type="submission" date="2017-10" db="EMBL/GenBank/DDBJ databases">
        <title>Transcriptome Assembly of Sugarcane Aphid Adults.</title>
        <authorList>
            <person name="Scully E.D."/>
            <person name="Palmer N.A."/>
            <person name="Geib S.M."/>
            <person name="Sarath G."/>
            <person name="Sattler S.E."/>
        </authorList>
    </citation>
    <scope>NUCLEOTIDE SEQUENCE</scope>
    <source>
        <tissue evidence="8">Whole body</tissue>
    </source>
</reference>
<dbReference type="PANTHER" id="PTHR13104">
    <property type="entry name" value="MED-6-RELATED"/>
    <property type="match status" value="1"/>
</dbReference>
<evidence type="ECO:0000256" key="2">
    <source>
        <dbReference type="ARBA" id="ARBA00007526"/>
    </source>
</evidence>
<dbReference type="GO" id="GO:0003712">
    <property type="term" value="F:transcription coregulator activity"/>
    <property type="evidence" value="ECO:0007669"/>
    <property type="project" value="InterPro"/>
</dbReference>
<name>A0A2H8TLY6_9HEMI</name>
<dbReference type="InterPro" id="IPR007018">
    <property type="entry name" value="Mediator_Med6"/>
</dbReference>
<feature type="region of interest" description="Disordered" evidence="7">
    <location>
        <begin position="152"/>
        <end position="174"/>
    </location>
</feature>
<comment type="subunit">
    <text evidence="6">Component of the Mediator complex.</text>
</comment>
<comment type="subcellular location">
    <subcellularLocation>
        <location evidence="1 6">Nucleus</location>
    </subcellularLocation>
</comment>
<evidence type="ECO:0000313" key="8">
    <source>
        <dbReference type="EMBL" id="MBW15163.1"/>
    </source>
</evidence>
<comment type="similarity">
    <text evidence="2 6">Belongs to the Mediator complex subunit 6 family.</text>
</comment>
<organism evidence="8">
    <name type="scientific">Melanaphis sacchari</name>
    <dbReference type="NCBI Taxonomy" id="742174"/>
    <lineage>
        <taxon>Eukaryota</taxon>
        <taxon>Metazoa</taxon>
        <taxon>Ecdysozoa</taxon>
        <taxon>Arthropoda</taxon>
        <taxon>Hexapoda</taxon>
        <taxon>Insecta</taxon>
        <taxon>Pterygota</taxon>
        <taxon>Neoptera</taxon>
        <taxon>Paraneoptera</taxon>
        <taxon>Hemiptera</taxon>
        <taxon>Sternorrhyncha</taxon>
        <taxon>Aphidomorpha</taxon>
        <taxon>Aphidoidea</taxon>
        <taxon>Aphididae</taxon>
        <taxon>Aphidini</taxon>
        <taxon>Melanaphis</taxon>
    </lineage>
</organism>
<keyword evidence="3 6" id="KW-0805">Transcription regulation</keyword>
<dbReference type="GO" id="GO:0006357">
    <property type="term" value="P:regulation of transcription by RNA polymerase II"/>
    <property type="evidence" value="ECO:0007669"/>
    <property type="project" value="InterPro"/>
</dbReference>
<evidence type="ECO:0000256" key="4">
    <source>
        <dbReference type="ARBA" id="ARBA00023163"/>
    </source>
</evidence>
<evidence type="ECO:0000256" key="5">
    <source>
        <dbReference type="ARBA" id="ARBA00023242"/>
    </source>
</evidence>
<keyword evidence="4 6" id="KW-0804">Transcription</keyword>
<sequence length="270" mass="30730">MLPGRGVGCLPDNPLGLSWHDSNWIPMLNSNNILDYFSERSNPFYDRSCNNEAIKMQRLSMDQLSNMIGLEYCLLHVQEPILYVVRKQHRHSPTHSTPIADFYIVAGIVYQAPDLLSIINSHMMSSAYHLETAFEELNSLARFHPSKGYSWENRRPGQPTGPVTAPPPSPVKVTGKRDIEEASSQFQRLRVDMLLVELTRKFPLPLPQALATAPQNTMNNQQTNEVNKKEMKQEIKQEIIQDINIKQESQPTNSLSPSMRPPPEKKFKPA</sequence>
<keyword evidence="5 6" id="KW-0539">Nucleus</keyword>
<gene>
    <name evidence="8" type="primary">MED6_1</name>
    <name evidence="6" type="synonym">MED6</name>
</gene>
<comment type="function">
    <text evidence="6">Component of the Mediator complex, a coactivator involved in the regulated transcription of nearly all RNA polymerase II-dependent genes. Mediator functions as a bridge to convey information from gene-specific regulatory proteins to the basal RNA polymerase II transcription machinery. Mediator is recruited to promoters by direct interactions with regulatory proteins and serves as a scaffold for the assembly of a functional preinitiation complex with RNA polymerase II and the general transcription factors.</text>
</comment>
<evidence type="ECO:0000256" key="3">
    <source>
        <dbReference type="ARBA" id="ARBA00023015"/>
    </source>
</evidence>
<keyword evidence="6" id="KW-0010">Activator</keyword>
<dbReference type="AlphaFoldDB" id="A0A2H8TLY6"/>
<dbReference type="Pfam" id="PF04934">
    <property type="entry name" value="Med6"/>
    <property type="match status" value="1"/>
</dbReference>
<dbReference type="GO" id="GO:0016592">
    <property type="term" value="C:mediator complex"/>
    <property type="evidence" value="ECO:0007669"/>
    <property type="project" value="InterPro"/>
</dbReference>
<evidence type="ECO:0000256" key="7">
    <source>
        <dbReference type="SAM" id="MobiDB-lite"/>
    </source>
</evidence>
<evidence type="ECO:0000256" key="1">
    <source>
        <dbReference type="ARBA" id="ARBA00004123"/>
    </source>
</evidence>
<dbReference type="OrthoDB" id="344220at2759"/>
<protein>
    <recommendedName>
        <fullName evidence="6">Mediator of RNA polymerase II transcription subunit 6</fullName>
    </recommendedName>
    <alternativeName>
        <fullName evidence="6">Mediator complex subunit 6</fullName>
    </alternativeName>
</protein>
<dbReference type="Gene3D" id="3.10.450.580">
    <property type="entry name" value="Mediator complex, subunit Med6"/>
    <property type="match status" value="1"/>
</dbReference>
<accession>A0A2H8TLY6</accession>
<feature type="region of interest" description="Disordered" evidence="7">
    <location>
        <begin position="241"/>
        <end position="270"/>
    </location>
</feature>